<gene>
    <name evidence="1" type="ordered locus">Dda3937_00551</name>
</gene>
<evidence type="ECO:0000313" key="2">
    <source>
        <dbReference type="Proteomes" id="UP000006859"/>
    </source>
</evidence>
<dbReference type="KEGG" id="ddd:Dda3937_00551"/>
<protein>
    <submittedName>
        <fullName evidence="1">Uncharacterized protein</fullName>
    </submittedName>
</protein>
<dbReference type="EMBL" id="CP002038">
    <property type="protein sequence ID" value="ADN00338.1"/>
    <property type="molecule type" value="Genomic_DNA"/>
</dbReference>
<reference evidence="1 2" key="1">
    <citation type="journal article" date="2011" name="J. Bacteriol.">
        <title>Genome sequence of the plant-pathogenic bacterium Dickeya dadantii 3937.</title>
        <authorList>
            <person name="Glasner J.D."/>
            <person name="Yang C.H."/>
            <person name="Reverchon S."/>
            <person name="Hugouvieux-Cotte-Pattat N."/>
            <person name="Condemine G."/>
            <person name="Bohin J.P."/>
            <person name="Van Gijsegem F."/>
            <person name="Yang S."/>
            <person name="Franza T."/>
            <person name="Expert D."/>
            <person name="Plunkett G. III"/>
            <person name="San Francisco M.J."/>
            <person name="Charkowski A.O."/>
            <person name="Py B."/>
            <person name="Bell K."/>
            <person name="Rauscher L."/>
            <person name="Rodriguez-Palenzuela P."/>
            <person name="Toussaint A."/>
            <person name="Holeva M.C."/>
            <person name="He S.Y."/>
            <person name="Douet V."/>
            <person name="Boccara M."/>
            <person name="Blanco C."/>
            <person name="Toth I."/>
            <person name="Anderson B.D."/>
            <person name="Biehl B.S."/>
            <person name="Mau B."/>
            <person name="Flynn S.M."/>
            <person name="Barras F."/>
            <person name="Lindeberg M."/>
            <person name="Birch P.R."/>
            <person name="Tsuyumu S."/>
            <person name="Shi X."/>
            <person name="Hibbing M."/>
            <person name="Yap M.N."/>
            <person name="Carpentier M."/>
            <person name="Dassa E."/>
            <person name="Umehara M."/>
            <person name="Kim J.F."/>
            <person name="Rusch M."/>
            <person name="Soni P."/>
            <person name="Mayhew G.F."/>
            <person name="Fouts D.E."/>
            <person name="Gill S.R."/>
            <person name="Blattner F.R."/>
            <person name="Keen N.T."/>
            <person name="Perna N.T."/>
        </authorList>
    </citation>
    <scope>NUCLEOTIDE SEQUENCE [LARGE SCALE GENOMIC DNA]</scope>
    <source>
        <strain evidence="1 2">3937</strain>
    </source>
</reference>
<dbReference type="Proteomes" id="UP000006859">
    <property type="component" value="Chromosome"/>
</dbReference>
<accession>E0SJP9</accession>
<sequence>MNSPNVISPDFDNTINTRPHLIIYFYYKEMVHDHSVMHHYRLAQYAGQRALACFFQQIQRLAPERRINAGRFGFGNTVSAINILCLGWKFHGYFSLSVFALRFGGIPRLMPPTGGKAKKWYGSQADINRHASCAACRW</sequence>
<proteinExistence type="predicted"/>
<keyword evidence="2" id="KW-1185">Reference proteome</keyword>
<evidence type="ECO:0000313" key="1">
    <source>
        <dbReference type="EMBL" id="ADN00338.1"/>
    </source>
</evidence>
<dbReference type="AlphaFoldDB" id="E0SJP9"/>
<name>E0SJP9_DICD3</name>
<organism evidence="1 2">
    <name type="scientific">Dickeya dadantii (strain 3937)</name>
    <name type="common">Erwinia chrysanthemi (strain 3937)</name>
    <dbReference type="NCBI Taxonomy" id="198628"/>
    <lineage>
        <taxon>Bacteria</taxon>
        <taxon>Pseudomonadati</taxon>
        <taxon>Pseudomonadota</taxon>
        <taxon>Gammaproteobacteria</taxon>
        <taxon>Enterobacterales</taxon>
        <taxon>Pectobacteriaceae</taxon>
        <taxon>Dickeya</taxon>
    </lineage>
</organism>
<dbReference type="HOGENOM" id="CLU_1851975_0_0_6"/>